<reference evidence="5" key="1">
    <citation type="submission" date="2018-05" db="EMBL/GenBank/DDBJ databases">
        <authorList>
            <person name="Lanie J.A."/>
            <person name="Ng W.-L."/>
            <person name="Kazmierczak K.M."/>
            <person name="Andrzejewski T.M."/>
            <person name="Davidsen T.M."/>
            <person name="Wayne K.J."/>
            <person name="Tettelin H."/>
            <person name="Glass J.I."/>
            <person name="Rusch D."/>
            <person name="Podicherti R."/>
            <person name="Tsui H.-C.T."/>
            <person name="Winkler M.E."/>
        </authorList>
    </citation>
    <scope>NUCLEOTIDE SEQUENCE</scope>
</reference>
<proteinExistence type="predicted"/>
<keyword evidence="3" id="KW-0460">Magnesium</keyword>
<feature type="non-terminal residue" evidence="5">
    <location>
        <position position="104"/>
    </location>
</feature>
<dbReference type="Gene3D" id="3.90.470.20">
    <property type="entry name" value="4'-phosphopantetheinyl transferase domain"/>
    <property type="match status" value="1"/>
</dbReference>
<keyword evidence="1" id="KW-0808">Transferase</keyword>
<keyword evidence="2" id="KW-0479">Metal-binding</keyword>
<dbReference type="SUPFAM" id="SSF56214">
    <property type="entry name" value="4'-phosphopantetheinyl transferase"/>
    <property type="match status" value="1"/>
</dbReference>
<dbReference type="AlphaFoldDB" id="A0A382IEJ9"/>
<dbReference type="EMBL" id="UINC01066719">
    <property type="protein sequence ID" value="SVB97712.1"/>
    <property type="molecule type" value="Genomic_DNA"/>
</dbReference>
<dbReference type="InterPro" id="IPR008278">
    <property type="entry name" value="4-PPantetheinyl_Trfase_dom"/>
</dbReference>
<accession>A0A382IEJ9</accession>
<evidence type="ECO:0000256" key="2">
    <source>
        <dbReference type="ARBA" id="ARBA00022723"/>
    </source>
</evidence>
<gene>
    <name evidence="5" type="ORF">METZ01_LOCUS250566</name>
</gene>
<dbReference type="GO" id="GO:0006633">
    <property type="term" value="P:fatty acid biosynthetic process"/>
    <property type="evidence" value="ECO:0007669"/>
    <property type="project" value="InterPro"/>
</dbReference>
<protein>
    <recommendedName>
        <fullName evidence="4">4'-phosphopantetheinyl transferase domain-containing protein</fullName>
    </recommendedName>
</protein>
<feature type="domain" description="4'-phosphopantetheinyl transferase" evidence="4">
    <location>
        <begin position="8"/>
        <end position="103"/>
    </location>
</feature>
<evidence type="ECO:0000256" key="3">
    <source>
        <dbReference type="ARBA" id="ARBA00022842"/>
    </source>
</evidence>
<organism evidence="5">
    <name type="scientific">marine metagenome</name>
    <dbReference type="NCBI Taxonomy" id="408172"/>
    <lineage>
        <taxon>unclassified sequences</taxon>
        <taxon>metagenomes</taxon>
        <taxon>ecological metagenomes</taxon>
    </lineage>
</organism>
<evidence type="ECO:0000313" key="5">
    <source>
        <dbReference type="EMBL" id="SVB97712.1"/>
    </source>
</evidence>
<evidence type="ECO:0000259" key="4">
    <source>
        <dbReference type="Pfam" id="PF01648"/>
    </source>
</evidence>
<sequence length="104" mass="11733">MENILNSQKGARFKHRIFTGSEIAYCQNRGRNASHHFAGRFAAKEAVKKAILSKGENQNPWFKKIEIQSRQDGAPIVRLPKPYQSTYHCECSISHDGDNAIAFA</sequence>
<name>A0A382IEJ9_9ZZZZ</name>
<dbReference type="Pfam" id="PF01648">
    <property type="entry name" value="ACPS"/>
    <property type="match status" value="1"/>
</dbReference>
<evidence type="ECO:0000256" key="1">
    <source>
        <dbReference type="ARBA" id="ARBA00022679"/>
    </source>
</evidence>
<dbReference type="NCBIfam" id="TIGR00556">
    <property type="entry name" value="pantethn_trn"/>
    <property type="match status" value="1"/>
</dbReference>
<dbReference type="InterPro" id="IPR037143">
    <property type="entry name" value="4-PPantetheinyl_Trfase_dom_sf"/>
</dbReference>
<dbReference type="InterPro" id="IPR004568">
    <property type="entry name" value="Ppantetheine-prot_Trfase_dom"/>
</dbReference>
<dbReference type="GO" id="GO:0008897">
    <property type="term" value="F:holo-[acyl-carrier-protein] synthase activity"/>
    <property type="evidence" value="ECO:0007669"/>
    <property type="project" value="InterPro"/>
</dbReference>
<dbReference type="GO" id="GO:0000287">
    <property type="term" value="F:magnesium ion binding"/>
    <property type="evidence" value="ECO:0007669"/>
    <property type="project" value="InterPro"/>
</dbReference>